<dbReference type="InterPro" id="IPR007111">
    <property type="entry name" value="NACHT_NTPase"/>
</dbReference>
<accession>A0A9W4U259</accession>
<dbReference type="PANTHER" id="PTHR22847:SF637">
    <property type="entry name" value="WD REPEAT DOMAIN 5B"/>
    <property type="match status" value="1"/>
</dbReference>
<dbReference type="InterPro" id="IPR027417">
    <property type="entry name" value="P-loop_NTPase"/>
</dbReference>
<name>A0A9W4U259_9PLEO</name>
<keyword evidence="11" id="KW-1185">Reference proteome</keyword>
<evidence type="ECO:0000256" key="7">
    <source>
        <dbReference type="SAM" id="MobiDB-lite"/>
    </source>
</evidence>
<dbReference type="InterPro" id="IPR036322">
    <property type="entry name" value="WD40_repeat_dom_sf"/>
</dbReference>
<dbReference type="InterPro" id="IPR031352">
    <property type="entry name" value="SesA"/>
</dbReference>
<feature type="chain" id="PRO_5040816541" description="Mitochondrial division protein 1" evidence="8">
    <location>
        <begin position="23"/>
        <end position="1211"/>
    </location>
</feature>
<dbReference type="SUPFAM" id="SSF50978">
    <property type="entry name" value="WD40 repeat-like"/>
    <property type="match status" value="1"/>
</dbReference>
<feature type="repeat" description="WD" evidence="6">
    <location>
        <begin position="1024"/>
        <end position="1065"/>
    </location>
</feature>
<evidence type="ECO:0000256" key="6">
    <source>
        <dbReference type="PROSITE-ProRule" id="PRU00221"/>
    </source>
</evidence>
<dbReference type="PANTHER" id="PTHR22847">
    <property type="entry name" value="WD40 REPEAT PROTEIN"/>
    <property type="match status" value="1"/>
</dbReference>
<dbReference type="EMBL" id="CAOQHR010000001">
    <property type="protein sequence ID" value="CAI6225623.1"/>
    <property type="molecule type" value="Genomic_DNA"/>
</dbReference>
<dbReference type="Proteomes" id="UP001152607">
    <property type="component" value="Unassembled WGS sequence"/>
</dbReference>
<feature type="domain" description="NACHT" evidence="9">
    <location>
        <begin position="285"/>
        <end position="506"/>
    </location>
</feature>
<feature type="repeat" description="WD" evidence="6">
    <location>
        <begin position="1066"/>
        <end position="1107"/>
    </location>
</feature>
<keyword evidence="2" id="KW-0677">Repeat</keyword>
<dbReference type="Pfam" id="PF24883">
    <property type="entry name" value="NPHP3_N"/>
    <property type="match status" value="1"/>
</dbReference>
<evidence type="ECO:0000259" key="9">
    <source>
        <dbReference type="PROSITE" id="PS50837"/>
    </source>
</evidence>
<dbReference type="SUPFAM" id="SSF52540">
    <property type="entry name" value="P-loop containing nucleoside triphosphate hydrolases"/>
    <property type="match status" value="1"/>
</dbReference>
<dbReference type="PROSITE" id="PS50837">
    <property type="entry name" value="NACHT"/>
    <property type="match status" value="1"/>
</dbReference>
<dbReference type="Pfam" id="PF00400">
    <property type="entry name" value="WD40"/>
    <property type="match status" value="7"/>
</dbReference>
<dbReference type="OrthoDB" id="538223at2759"/>
<feature type="repeat" description="WD" evidence="6">
    <location>
        <begin position="898"/>
        <end position="939"/>
    </location>
</feature>
<feature type="signal peptide" evidence="8">
    <location>
        <begin position="1"/>
        <end position="22"/>
    </location>
</feature>
<comment type="similarity">
    <text evidence="3">Belongs to the WD repeat MDV1/CAF4 family.</text>
</comment>
<comment type="function">
    <text evidence="5">Involved in mitochondrial fission. Acts as an adapter protein required to form mitochondrial fission complexes. Formation of these complexes is required to promote constriction and fission of the mitochondrial compartment at a late step in mitochondrial division.</text>
</comment>
<dbReference type="FunFam" id="3.40.50.300:FF:001638">
    <property type="entry name" value="NACHT and WD40 domain protein"/>
    <property type="match status" value="1"/>
</dbReference>
<sequence>MSGAEAGFVIGLISGVISIVEATKIVYDAAKDAQGQPEAFRQVAARLPLVLRILCSARARAQTLNEMEQEALEPILKSCKAKAEELQEVFHKVVRKDEDKWYDRYKKAAVGVLGKRNKVEDLMGDILKDIHVLACEKLTGTATDADMEEVSEAMKQMKDMPPSLSDETGDGVQQNHSGSGDNNAVTGQGTMNTHKGTGDMYHNQITGDAHFVDVRKPVYNVTNHWSQRDHPNLLEINCLKDLYCTDPRLDKERIEAANGGLLEDSYRWIFQSAEFLQWRDNQQSRLLWIKGNPGKGKTMLLCGIINELTMSPSKTDLLSYFFCQGTETRINNAVAVLRGLLYLLVTQQPSLISHIRKKHDYAGKALFEDTNAWFALCNIFADVLQDPNLSNTYLIIDALDECTVDLPRLLDFIAQHSSASPRVKWVVSSRNWPYIEEILAKTGQEVRLSLELSAESVSSAVDIFIQHKVLQLSQEKKYSIKTKEAVQDHLTSNAGGTFLWVALVCQSLMKVSERHVIKRLDTFPPGLNSLYERMMQQISNSDDADVCKEILSVTATAYRPVTLEELIALAERLEDVAYDYEAIQEIIGYCGSFLTLRENTIYFVHQSAKDFLLAKASHKIFPSGREKAHWVVFSRSVQVMSATLCRDMYDLREFGYPTELIQQPEPDPLAASRYSCIYWVDHLYDSGLSSFATSRASLQDGDVVDTFLRTRYLYWLEALSLCQNMSKGVVSIHKLAALIQETADASSLNGLVQDACRFIMYHKVAIENSPLQAYASALLFSPEHSLIKGLFRNEEPRGIIISPPLRNSWSACLQTLEDHCNWVNSVVFSPDSQWLASASRDNTIKIWDLSSGDCLRTLEGHSDWVNSVVFLPSSQQLASASRDMTIWDLSNGGCLRTLKGHKGGVRSVAFSSSSQRLASGSFDNTIKIWDYSSSNYLHKLESHSDWVNSVIILPDSHQLVSASADNTIKIWDPSSGDCLLTLQGHSNWVVSLAFLPTSRQIISASHDKTIKIWDLSNGDCLRTLEGHESGVRSVVLSPNSQRLASGSFDGTVKIWDPSNSTCLRTLKGHEGEVGSLAFTPDSQRLASGSAEGTIKIWDLSSGDSLQTYNVGKSVYNIAFNITGSFLQTDNGTIMINPLPVAKTSTGTEHRGPEYQGIALDPSGKWITLRSKNLLWLPSDYRPSCSTVSERMIGFGVSSGKVWMCKIDIDNY</sequence>
<evidence type="ECO:0000256" key="8">
    <source>
        <dbReference type="SAM" id="SignalP"/>
    </source>
</evidence>
<feature type="repeat" description="WD" evidence="6">
    <location>
        <begin position="816"/>
        <end position="857"/>
    </location>
</feature>
<dbReference type="Pfam" id="PF22939">
    <property type="entry name" value="WHD_GPIID"/>
    <property type="match status" value="1"/>
</dbReference>
<feature type="repeat" description="WD" evidence="6">
    <location>
        <begin position="982"/>
        <end position="1023"/>
    </location>
</feature>
<dbReference type="InterPro" id="IPR020472">
    <property type="entry name" value="WD40_PAC1"/>
</dbReference>
<feature type="repeat" description="WD" evidence="6">
    <location>
        <begin position="940"/>
        <end position="981"/>
    </location>
</feature>
<dbReference type="InterPro" id="IPR054471">
    <property type="entry name" value="GPIID_WHD"/>
</dbReference>
<evidence type="ECO:0000256" key="2">
    <source>
        <dbReference type="ARBA" id="ARBA00022737"/>
    </source>
</evidence>
<dbReference type="SMART" id="SM00320">
    <property type="entry name" value="WD40"/>
    <property type="match status" value="7"/>
</dbReference>
<gene>
    <name evidence="10" type="ORF">PDIGIT_LOCUS10</name>
</gene>
<keyword evidence="1 6" id="KW-0853">WD repeat</keyword>
<dbReference type="CDD" id="cd00200">
    <property type="entry name" value="WD40"/>
    <property type="match status" value="1"/>
</dbReference>
<organism evidence="10 11">
    <name type="scientific">Periconia digitata</name>
    <dbReference type="NCBI Taxonomy" id="1303443"/>
    <lineage>
        <taxon>Eukaryota</taxon>
        <taxon>Fungi</taxon>
        <taxon>Dikarya</taxon>
        <taxon>Ascomycota</taxon>
        <taxon>Pezizomycotina</taxon>
        <taxon>Dothideomycetes</taxon>
        <taxon>Pleosporomycetidae</taxon>
        <taxon>Pleosporales</taxon>
        <taxon>Massarineae</taxon>
        <taxon>Periconiaceae</taxon>
        <taxon>Periconia</taxon>
    </lineage>
</organism>
<dbReference type="AlphaFoldDB" id="A0A9W4U259"/>
<evidence type="ECO:0000256" key="5">
    <source>
        <dbReference type="ARBA" id="ARBA00043913"/>
    </source>
</evidence>
<comment type="caution">
    <text evidence="10">The sequence shown here is derived from an EMBL/GenBank/DDBJ whole genome shotgun (WGS) entry which is preliminary data.</text>
</comment>
<dbReference type="PRINTS" id="PR00320">
    <property type="entry name" value="GPROTEINBRPT"/>
</dbReference>
<feature type="region of interest" description="Disordered" evidence="7">
    <location>
        <begin position="153"/>
        <end position="195"/>
    </location>
</feature>
<dbReference type="Gene3D" id="3.40.50.300">
    <property type="entry name" value="P-loop containing nucleotide triphosphate hydrolases"/>
    <property type="match status" value="1"/>
</dbReference>
<evidence type="ECO:0000313" key="10">
    <source>
        <dbReference type="EMBL" id="CAI6225623.1"/>
    </source>
</evidence>
<dbReference type="GO" id="GO:1990234">
    <property type="term" value="C:transferase complex"/>
    <property type="evidence" value="ECO:0007669"/>
    <property type="project" value="UniProtKB-ARBA"/>
</dbReference>
<dbReference type="InterPro" id="IPR019775">
    <property type="entry name" value="WD40_repeat_CS"/>
</dbReference>
<evidence type="ECO:0000256" key="3">
    <source>
        <dbReference type="ARBA" id="ARBA00038415"/>
    </source>
</evidence>
<dbReference type="PROSITE" id="PS00678">
    <property type="entry name" value="WD_REPEATS_1"/>
    <property type="match status" value="2"/>
</dbReference>
<dbReference type="PROSITE" id="PS50294">
    <property type="entry name" value="WD_REPEATS_REGION"/>
    <property type="match status" value="6"/>
</dbReference>
<dbReference type="Gene3D" id="2.130.10.10">
    <property type="entry name" value="YVTN repeat-like/Quinoprotein amine dehydrogenase"/>
    <property type="match status" value="4"/>
</dbReference>
<dbReference type="Pfam" id="PF17107">
    <property type="entry name" value="SesA"/>
    <property type="match status" value="1"/>
</dbReference>
<feature type="repeat" description="WD" evidence="6">
    <location>
        <begin position="858"/>
        <end position="886"/>
    </location>
</feature>
<evidence type="ECO:0000256" key="4">
    <source>
        <dbReference type="ARBA" id="ARBA00039789"/>
    </source>
</evidence>
<reference evidence="10" key="1">
    <citation type="submission" date="2023-01" db="EMBL/GenBank/DDBJ databases">
        <authorList>
            <person name="Van Ghelder C."/>
            <person name="Rancurel C."/>
        </authorList>
    </citation>
    <scope>NUCLEOTIDE SEQUENCE</scope>
    <source>
        <strain evidence="10">CNCM I-4278</strain>
    </source>
</reference>
<keyword evidence="8" id="KW-0732">Signal</keyword>
<dbReference type="PROSITE" id="PS50082">
    <property type="entry name" value="WD_REPEATS_2"/>
    <property type="match status" value="7"/>
</dbReference>
<evidence type="ECO:0000256" key="1">
    <source>
        <dbReference type="ARBA" id="ARBA00022574"/>
    </source>
</evidence>
<dbReference type="InterPro" id="IPR015943">
    <property type="entry name" value="WD40/YVTN_repeat-like_dom_sf"/>
</dbReference>
<dbReference type="InterPro" id="IPR056884">
    <property type="entry name" value="NPHP3-like_N"/>
</dbReference>
<dbReference type="GO" id="GO:0005634">
    <property type="term" value="C:nucleus"/>
    <property type="evidence" value="ECO:0007669"/>
    <property type="project" value="TreeGrafter"/>
</dbReference>
<proteinExistence type="inferred from homology"/>
<dbReference type="InterPro" id="IPR001680">
    <property type="entry name" value="WD40_rpt"/>
</dbReference>
<feature type="compositionally biased region" description="Polar residues" evidence="7">
    <location>
        <begin position="171"/>
        <end position="195"/>
    </location>
</feature>
<evidence type="ECO:0000313" key="11">
    <source>
        <dbReference type="Proteomes" id="UP001152607"/>
    </source>
</evidence>
<protein>
    <recommendedName>
        <fullName evidence="4">Mitochondrial division protein 1</fullName>
    </recommendedName>
</protein>